<feature type="domain" description="Response regulatory" evidence="3">
    <location>
        <begin position="147"/>
        <end position="264"/>
    </location>
</feature>
<proteinExistence type="predicted"/>
<reference evidence="5" key="1">
    <citation type="submission" date="2015-08" db="EMBL/GenBank/DDBJ databases">
        <authorList>
            <person name="Varghese N."/>
        </authorList>
    </citation>
    <scope>NUCLEOTIDE SEQUENCE [LARGE SCALE GENOMIC DNA]</scope>
    <source>
        <strain evidence="5">JCM 18476</strain>
    </source>
</reference>
<feature type="domain" description="Response regulatory" evidence="3">
    <location>
        <begin position="11"/>
        <end position="128"/>
    </location>
</feature>
<dbReference type="Pfam" id="PF00072">
    <property type="entry name" value="Response_reg"/>
    <property type="match status" value="2"/>
</dbReference>
<accession>A0A0K6IS13</accession>
<evidence type="ECO:0000313" key="4">
    <source>
        <dbReference type="EMBL" id="CUB05900.1"/>
    </source>
</evidence>
<dbReference type="RefSeq" id="WP_055464281.1">
    <property type="nucleotide sequence ID" value="NZ_CYHG01000013.1"/>
</dbReference>
<name>A0A0K6IS13_9GAMM</name>
<dbReference type="InterPro" id="IPR001789">
    <property type="entry name" value="Sig_transdc_resp-reg_receiver"/>
</dbReference>
<keyword evidence="5" id="KW-1185">Reference proteome</keyword>
<dbReference type="AlphaFoldDB" id="A0A0K6IS13"/>
<dbReference type="OrthoDB" id="9800897at2"/>
<evidence type="ECO:0000313" key="5">
    <source>
        <dbReference type="Proteomes" id="UP000182769"/>
    </source>
</evidence>
<evidence type="ECO:0000259" key="3">
    <source>
        <dbReference type="PROSITE" id="PS50110"/>
    </source>
</evidence>
<dbReference type="PANTHER" id="PTHR44591">
    <property type="entry name" value="STRESS RESPONSE REGULATOR PROTEIN 1"/>
    <property type="match status" value="1"/>
</dbReference>
<dbReference type="GO" id="GO:0000160">
    <property type="term" value="P:phosphorelay signal transduction system"/>
    <property type="evidence" value="ECO:0007669"/>
    <property type="project" value="InterPro"/>
</dbReference>
<dbReference type="Proteomes" id="UP000182769">
    <property type="component" value="Unassembled WGS sequence"/>
</dbReference>
<dbReference type="EMBL" id="CYHG01000013">
    <property type="protein sequence ID" value="CUB05900.1"/>
    <property type="molecule type" value="Genomic_DNA"/>
</dbReference>
<comment type="caution">
    <text evidence="2">Lacks conserved residue(s) required for the propagation of feature annotation.</text>
</comment>
<dbReference type="SUPFAM" id="SSF52172">
    <property type="entry name" value="CheY-like"/>
    <property type="match status" value="2"/>
</dbReference>
<dbReference type="Gene3D" id="3.40.50.2300">
    <property type="match status" value="2"/>
</dbReference>
<keyword evidence="1 2" id="KW-0597">Phosphoprotein</keyword>
<organism evidence="4 5">
    <name type="scientific">Marinomonas fungiae</name>
    <dbReference type="NCBI Taxonomy" id="1137284"/>
    <lineage>
        <taxon>Bacteria</taxon>
        <taxon>Pseudomonadati</taxon>
        <taxon>Pseudomonadota</taxon>
        <taxon>Gammaproteobacteria</taxon>
        <taxon>Oceanospirillales</taxon>
        <taxon>Oceanospirillaceae</taxon>
        <taxon>Marinomonas</taxon>
    </lineage>
</organism>
<dbReference type="STRING" id="1137284.GCA_001418205_03256"/>
<dbReference type="InterPro" id="IPR050595">
    <property type="entry name" value="Bact_response_regulator"/>
</dbReference>
<evidence type="ECO:0000256" key="1">
    <source>
        <dbReference type="ARBA" id="ARBA00022553"/>
    </source>
</evidence>
<dbReference type="SMART" id="SM00448">
    <property type="entry name" value="REC"/>
    <property type="match status" value="2"/>
</dbReference>
<dbReference type="PROSITE" id="PS50110">
    <property type="entry name" value="RESPONSE_REGULATORY"/>
    <property type="match status" value="2"/>
</dbReference>
<gene>
    <name evidence="4" type="ORF">Ga0061065_11375</name>
</gene>
<evidence type="ECO:0000256" key="2">
    <source>
        <dbReference type="PROSITE-ProRule" id="PRU00169"/>
    </source>
</evidence>
<dbReference type="InterPro" id="IPR011006">
    <property type="entry name" value="CheY-like_superfamily"/>
</dbReference>
<sequence>MGLMPSSEELSILLVEPSSTQQKIIQRALEETGIRHLAFADSIKSAIYAIKENEPDLVISSMYLPDGTAETLITLIKKHPETEHINFMLVSSERNREMLETLRQAGVIAILPKPFAHKDLQRAINATLDLSMEQEIDLELIDPHEMQVLIVDDSRLAQKHIRRVLESMGIVNIDLAANGADAITLMSDESYDLVITDYNMPEMDGIEFTHTIRMTEHLSHIPILMVASNADQPQLANITQEGVDAICDKVFEPETLRVLLHKILD</sequence>
<feature type="modified residue" description="4-aspartylphosphate" evidence="2">
    <location>
        <position position="197"/>
    </location>
</feature>
<dbReference type="PANTHER" id="PTHR44591:SF3">
    <property type="entry name" value="RESPONSE REGULATORY DOMAIN-CONTAINING PROTEIN"/>
    <property type="match status" value="1"/>
</dbReference>
<protein>
    <submittedName>
        <fullName evidence="4">Response regulator receiver domain</fullName>
    </submittedName>
</protein>